<accession>A0A449IED1</accession>
<proteinExistence type="predicted"/>
<dbReference type="Proteomes" id="UP000330809">
    <property type="component" value="Unassembled WGS sequence"/>
</dbReference>
<sequence length="75" mass="8328">MSKRHPNLRLTSPRCTYCGAIWHPAEGIDALATYCPNCSDQRRAAAQDHFQLKPLSAADFVNGYLLPRRLRSAAG</sequence>
<name>A0A449IED1_PSEFR</name>
<evidence type="ECO:0000313" key="2">
    <source>
        <dbReference type="Proteomes" id="UP000330809"/>
    </source>
</evidence>
<evidence type="ECO:0000313" key="1">
    <source>
        <dbReference type="EMBL" id="VFB17842.1"/>
    </source>
</evidence>
<protein>
    <submittedName>
        <fullName evidence="1">Uncharacterized protein</fullName>
    </submittedName>
</protein>
<reference evidence="1 2" key="1">
    <citation type="submission" date="2019-02" db="EMBL/GenBank/DDBJ databases">
        <authorList>
            <consortium name="Pathogen Informatics"/>
        </authorList>
    </citation>
    <scope>NUCLEOTIDE SEQUENCE [LARGE SCALE GENOMIC DNA]</scope>
    <source>
        <strain evidence="1 2">3012STDY7103891</strain>
    </source>
</reference>
<dbReference type="EMBL" id="CAACYJ010000002">
    <property type="protein sequence ID" value="VFB17842.1"/>
    <property type="molecule type" value="Genomic_DNA"/>
</dbReference>
<dbReference type="AlphaFoldDB" id="A0A449IED1"/>
<organism evidence="1 2">
    <name type="scientific">Pseudomonas fragi</name>
    <dbReference type="NCBI Taxonomy" id="296"/>
    <lineage>
        <taxon>Bacteria</taxon>
        <taxon>Pseudomonadati</taxon>
        <taxon>Pseudomonadota</taxon>
        <taxon>Gammaproteobacteria</taxon>
        <taxon>Pseudomonadales</taxon>
        <taxon>Pseudomonadaceae</taxon>
        <taxon>Pseudomonas</taxon>
    </lineage>
</organism>
<gene>
    <name evidence="1" type="ORF">NCTC10754_00362</name>
</gene>